<organism evidence="9 10">
    <name type="scientific">Agaribacillus aureus</name>
    <dbReference type="NCBI Taxonomy" id="3051825"/>
    <lineage>
        <taxon>Bacteria</taxon>
        <taxon>Pseudomonadati</taxon>
        <taxon>Bacteroidota</taxon>
        <taxon>Cytophagia</taxon>
        <taxon>Cytophagales</taxon>
        <taxon>Splendidivirgaceae</taxon>
        <taxon>Agaribacillus</taxon>
    </lineage>
</organism>
<dbReference type="Gene3D" id="3.40.140.10">
    <property type="entry name" value="Cytidine Deaminase, domain 2"/>
    <property type="match status" value="1"/>
</dbReference>
<evidence type="ECO:0000256" key="3">
    <source>
        <dbReference type="ARBA" id="ARBA00022801"/>
    </source>
</evidence>
<evidence type="ECO:0000256" key="1">
    <source>
        <dbReference type="ARBA" id="ARBA00022670"/>
    </source>
</evidence>
<dbReference type="InterPro" id="IPR025657">
    <property type="entry name" value="RadC_JAB"/>
</dbReference>
<proteinExistence type="predicted"/>
<keyword evidence="6" id="KW-0175">Coiled coil</keyword>
<evidence type="ECO:0000313" key="10">
    <source>
        <dbReference type="Proteomes" id="UP001172083"/>
    </source>
</evidence>
<dbReference type="PANTHER" id="PTHR30471:SF3">
    <property type="entry name" value="UPF0758 PROTEIN YEES-RELATED"/>
    <property type="match status" value="1"/>
</dbReference>
<keyword evidence="4" id="KW-0862">Zinc</keyword>
<feature type="region of interest" description="Disordered" evidence="7">
    <location>
        <begin position="181"/>
        <end position="201"/>
    </location>
</feature>
<name>A0ABT8L5Z5_9BACT</name>
<evidence type="ECO:0000256" key="2">
    <source>
        <dbReference type="ARBA" id="ARBA00022723"/>
    </source>
</evidence>
<dbReference type="CDD" id="cd08071">
    <property type="entry name" value="MPN_DUF2466"/>
    <property type="match status" value="1"/>
</dbReference>
<dbReference type="PANTHER" id="PTHR30471">
    <property type="entry name" value="DNA REPAIR PROTEIN RADC"/>
    <property type="match status" value="1"/>
</dbReference>
<dbReference type="Proteomes" id="UP001172083">
    <property type="component" value="Unassembled WGS sequence"/>
</dbReference>
<dbReference type="InterPro" id="IPR001405">
    <property type="entry name" value="UPF0758"/>
</dbReference>
<gene>
    <name evidence="9" type="ORF">QQ020_07380</name>
</gene>
<evidence type="ECO:0000313" key="9">
    <source>
        <dbReference type="EMBL" id="MDN5211866.1"/>
    </source>
</evidence>
<protein>
    <submittedName>
        <fullName evidence="9">JAB domain-containing protein</fullName>
    </submittedName>
</protein>
<dbReference type="RefSeq" id="WP_346757194.1">
    <property type="nucleotide sequence ID" value="NZ_JAUJEB010000001.1"/>
</dbReference>
<comment type="caution">
    <text evidence="9">The sequence shown here is derived from an EMBL/GenBank/DDBJ whole genome shotgun (WGS) entry which is preliminary data.</text>
</comment>
<feature type="coiled-coil region" evidence="6">
    <location>
        <begin position="148"/>
        <end position="175"/>
    </location>
</feature>
<feature type="domain" description="MPN" evidence="8">
    <location>
        <begin position="12"/>
        <end position="139"/>
    </location>
</feature>
<evidence type="ECO:0000256" key="7">
    <source>
        <dbReference type="SAM" id="MobiDB-lite"/>
    </source>
</evidence>
<evidence type="ECO:0000256" key="6">
    <source>
        <dbReference type="SAM" id="Coils"/>
    </source>
</evidence>
<keyword evidence="10" id="KW-1185">Reference proteome</keyword>
<evidence type="ECO:0000256" key="5">
    <source>
        <dbReference type="ARBA" id="ARBA00023049"/>
    </source>
</evidence>
<keyword evidence="5" id="KW-0482">Metalloprotease</keyword>
<reference evidence="9" key="1">
    <citation type="submission" date="2023-06" db="EMBL/GenBank/DDBJ databases">
        <title>Genomic of Agaribacillus aureum.</title>
        <authorList>
            <person name="Wang G."/>
        </authorList>
    </citation>
    <scope>NUCLEOTIDE SEQUENCE</scope>
    <source>
        <strain evidence="9">BMA12</strain>
    </source>
</reference>
<accession>A0ABT8L5Z5</accession>
<dbReference type="Pfam" id="PF04002">
    <property type="entry name" value="RadC"/>
    <property type="match status" value="1"/>
</dbReference>
<sequence>MNVRLTKEQKIKVLNSNDVYEVMQSILMRENKIGRNKEHFWIVGLDTNYRILFIELISLGTINATLVEPMEVFSLAISKRAVNIMMVHNHPDGELTPSHADKEITDKMLAIGKFLEIQVIDHLIISEDDYYSFMNEGLLAEIEKNTVLDLSFANIDSLKNEIKESKNEAAKEIAIKLKSKGMSTEDISETTGLTKKQIEKL</sequence>
<evidence type="ECO:0000259" key="8">
    <source>
        <dbReference type="PROSITE" id="PS50249"/>
    </source>
</evidence>
<keyword evidence="1" id="KW-0645">Protease</keyword>
<keyword evidence="2" id="KW-0479">Metal-binding</keyword>
<dbReference type="InterPro" id="IPR037518">
    <property type="entry name" value="MPN"/>
</dbReference>
<evidence type="ECO:0000256" key="4">
    <source>
        <dbReference type="ARBA" id="ARBA00022833"/>
    </source>
</evidence>
<dbReference type="EMBL" id="JAUJEB010000001">
    <property type="protein sequence ID" value="MDN5211866.1"/>
    <property type="molecule type" value="Genomic_DNA"/>
</dbReference>
<dbReference type="PROSITE" id="PS50249">
    <property type="entry name" value="MPN"/>
    <property type="match status" value="1"/>
</dbReference>
<keyword evidence="3" id="KW-0378">Hydrolase</keyword>